<dbReference type="GO" id="GO:0046983">
    <property type="term" value="F:protein dimerization activity"/>
    <property type="evidence" value="ECO:0007669"/>
    <property type="project" value="InterPro"/>
</dbReference>
<dbReference type="Gene3D" id="4.10.280.10">
    <property type="entry name" value="Helix-loop-helix DNA-binding domain"/>
    <property type="match status" value="1"/>
</dbReference>
<keyword evidence="4" id="KW-0539">Nucleus</keyword>
<dbReference type="InterPro" id="IPR036638">
    <property type="entry name" value="HLH_DNA-bd_sf"/>
</dbReference>
<evidence type="ECO:0000256" key="3">
    <source>
        <dbReference type="ARBA" id="ARBA00023163"/>
    </source>
</evidence>
<dbReference type="PROSITE" id="PS50888">
    <property type="entry name" value="BHLH"/>
    <property type="match status" value="1"/>
</dbReference>
<dbReference type="GO" id="GO:0005634">
    <property type="term" value="C:nucleus"/>
    <property type="evidence" value="ECO:0007669"/>
    <property type="project" value="UniProtKB-SubCell"/>
</dbReference>
<gene>
    <name evidence="6" type="ORF">M0R45_021435</name>
</gene>
<keyword evidence="2" id="KW-0805">Transcription regulation</keyword>
<dbReference type="GO" id="GO:0003700">
    <property type="term" value="F:DNA-binding transcription factor activity"/>
    <property type="evidence" value="ECO:0007669"/>
    <property type="project" value="TreeGrafter"/>
</dbReference>
<dbReference type="SMART" id="SM00353">
    <property type="entry name" value="HLH"/>
    <property type="match status" value="1"/>
</dbReference>
<evidence type="ECO:0000313" key="7">
    <source>
        <dbReference type="Proteomes" id="UP001457282"/>
    </source>
</evidence>
<dbReference type="PANTHER" id="PTHR12565:SF354">
    <property type="entry name" value="BHLH DOMAIN-CONTAINING PROTEIN"/>
    <property type="match status" value="1"/>
</dbReference>
<evidence type="ECO:0000256" key="4">
    <source>
        <dbReference type="ARBA" id="ARBA00023242"/>
    </source>
</evidence>
<dbReference type="Pfam" id="PF00010">
    <property type="entry name" value="HLH"/>
    <property type="match status" value="1"/>
</dbReference>
<organism evidence="6 7">
    <name type="scientific">Rubus argutus</name>
    <name type="common">Southern blackberry</name>
    <dbReference type="NCBI Taxonomy" id="59490"/>
    <lineage>
        <taxon>Eukaryota</taxon>
        <taxon>Viridiplantae</taxon>
        <taxon>Streptophyta</taxon>
        <taxon>Embryophyta</taxon>
        <taxon>Tracheophyta</taxon>
        <taxon>Spermatophyta</taxon>
        <taxon>Magnoliopsida</taxon>
        <taxon>eudicotyledons</taxon>
        <taxon>Gunneridae</taxon>
        <taxon>Pentapetalae</taxon>
        <taxon>rosids</taxon>
        <taxon>fabids</taxon>
        <taxon>Rosales</taxon>
        <taxon>Rosaceae</taxon>
        <taxon>Rosoideae</taxon>
        <taxon>Rosoideae incertae sedis</taxon>
        <taxon>Rubus</taxon>
    </lineage>
</organism>
<dbReference type="InterPro" id="IPR011598">
    <property type="entry name" value="bHLH_dom"/>
</dbReference>
<evidence type="ECO:0000256" key="2">
    <source>
        <dbReference type="ARBA" id="ARBA00023015"/>
    </source>
</evidence>
<comment type="caution">
    <text evidence="6">The sequence shown here is derived from an EMBL/GenBank/DDBJ whole genome shotgun (WGS) entry which is preliminary data.</text>
</comment>
<dbReference type="AlphaFoldDB" id="A0AAW1XD35"/>
<evidence type="ECO:0000256" key="1">
    <source>
        <dbReference type="ARBA" id="ARBA00004123"/>
    </source>
</evidence>
<keyword evidence="3" id="KW-0804">Transcription</keyword>
<dbReference type="SUPFAM" id="SSF47459">
    <property type="entry name" value="HLH, helix-loop-helix DNA-binding domain"/>
    <property type="match status" value="1"/>
</dbReference>
<dbReference type="Proteomes" id="UP001457282">
    <property type="component" value="Unassembled WGS sequence"/>
</dbReference>
<keyword evidence="7" id="KW-1185">Reference proteome</keyword>
<feature type="domain" description="BHLH" evidence="5">
    <location>
        <begin position="38"/>
        <end position="88"/>
    </location>
</feature>
<dbReference type="EMBL" id="JBEDUW010000004">
    <property type="protein sequence ID" value="KAK9934285.1"/>
    <property type="molecule type" value="Genomic_DNA"/>
</dbReference>
<evidence type="ECO:0000313" key="6">
    <source>
        <dbReference type="EMBL" id="KAK9934285.1"/>
    </source>
</evidence>
<proteinExistence type="predicted"/>
<comment type="subcellular location">
    <subcellularLocation>
        <location evidence="1">Nucleus</location>
    </subcellularLocation>
</comment>
<sequence length="191" mass="21481">MVPDLCCIDEPETRKQKSKVAAEGVETDYVRVKARRGQATDSHSLAERARRAKIRMRMKLLQSLVPGCDKITGKAHILDAIIKYVQLLQNQVESLAAKLTFVDLMLFDCEPNPSANPYVLELYPIHPFPDAEPSDSASLLLTEDQRASLVLQDGENFLLDMDDQYRGDIVDQYRGDIVDQPEVGLDNLCTF</sequence>
<evidence type="ECO:0000259" key="5">
    <source>
        <dbReference type="PROSITE" id="PS50888"/>
    </source>
</evidence>
<dbReference type="InterPro" id="IPR024097">
    <property type="entry name" value="bHLH_ZIP_TF"/>
</dbReference>
<name>A0AAW1XD35_RUBAR</name>
<protein>
    <recommendedName>
        <fullName evidence="5">BHLH domain-containing protein</fullName>
    </recommendedName>
</protein>
<accession>A0AAW1XD35</accession>
<dbReference type="PANTHER" id="PTHR12565">
    <property type="entry name" value="STEROL REGULATORY ELEMENT-BINDING PROTEIN"/>
    <property type="match status" value="1"/>
</dbReference>
<reference evidence="6 7" key="1">
    <citation type="journal article" date="2023" name="G3 (Bethesda)">
        <title>A chromosome-length genome assembly and annotation of blackberry (Rubus argutus, cv. 'Hillquist').</title>
        <authorList>
            <person name="Bruna T."/>
            <person name="Aryal R."/>
            <person name="Dudchenko O."/>
            <person name="Sargent D.J."/>
            <person name="Mead D."/>
            <person name="Buti M."/>
            <person name="Cavallini A."/>
            <person name="Hytonen T."/>
            <person name="Andres J."/>
            <person name="Pham M."/>
            <person name="Weisz D."/>
            <person name="Mascagni F."/>
            <person name="Usai G."/>
            <person name="Natali L."/>
            <person name="Bassil N."/>
            <person name="Fernandez G.E."/>
            <person name="Lomsadze A."/>
            <person name="Armour M."/>
            <person name="Olukolu B."/>
            <person name="Poorten T."/>
            <person name="Britton C."/>
            <person name="Davik J."/>
            <person name="Ashrafi H."/>
            <person name="Aiden E.L."/>
            <person name="Borodovsky M."/>
            <person name="Worthington M."/>
        </authorList>
    </citation>
    <scope>NUCLEOTIDE SEQUENCE [LARGE SCALE GENOMIC DNA]</scope>
    <source>
        <strain evidence="6">PI 553951</strain>
    </source>
</reference>